<name>A0A484ZTY8_9GAMM</name>
<dbReference type="CDD" id="cd06529">
    <property type="entry name" value="S24_LexA-like"/>
    <property type="match status" value="1"/>
</dbReference>
<dbReference type="PANTHER" id="PTHR40661:SF2">
    <property type="entry name" value="HTH-TYPE TRANSCRIPTIONAL REGULATOR PRTR"/>
    <property type="match status" value="1"/>
</dbReference>
<protein>
    <submittedName>
        <fullName evidence="5">Uncharacterized HTH-type transcriptional regulator HI_1476</fullName>
    </submittedName>
</protein>
<dbReference type="Pfam" id="PF01381">
    <property type="entry name" value="HTH_3"/>
    <property type="match status" value="1"/>
</dbReference>
<dbReference type="GO" id="GO:0003677">
    <property type="term" value="F:DNA binding"/>
    <property type="evidence" value="ECO:0007669"/>
    <property type="project" value="UniProtKB-KW"/>
</dbReference>
<keyword evidence="1" id="KW-0805">Transcription regulation</keyword>
<evidence type="ECO:0000313" key="5">
    <source>
        <dbReference type="EMBL" id="VFS51271.1"/>
    </source>
</evidence>
<keyword evidence="3" id="KW-0804">Transcription</keyword>
<organism evidence="5">
    <name type="scientific">Budvicia aquatica</name>
    <dbReference type="NCBI Taxonomy" id="82979"/>
    <lineage>
        <taxon>Bacteria</taxon>
        <taxon>Pseudomonadati</taxon>
        <taxon>Pseudomonadota</taxon>
        <taxon>Gammaproteobacteria</taxon>
        <taxon>Enterobacterales</taxon>
        <taxon>Budviciaceae</taxon>
        <taxon>Budvicia</taxon>
    </lineage>
</organism>
<dbReference type="Proteomes" id="UP000373449">
    <property type="component" value="Unassembled WGS sequence"/>
</dbReference>
<evidence type="ECO:0000259" key="4">
    <source>
        <dbReference type="PROSITE" id="PS50943"/>
    </source>
</evidence>
<dbReference type="AlphaFoldDB" id="A0A484ZTY8"/>
<evidence type="ECO:0000256" key="1">
    <source>
        <dbReference type="ARBA" id="ARBA00023015"/>
    </source>
</evidence>
<dbReference type="Gene3D" id="1.10.260.40">
    <property type="entry name" value="lambda repressor-like DNA-binding domains"/>
    <property type="match status" value="1"/>
</dbReference>
<dbReference type="EMBL" id="CAADJA010000002">
    <property type="protein sequence ID" value="VFS51271.1"/>
    <property type="molecule type" value="Genomic_DNA"/>
</dbReference>
<evidence type="ECO:0000256" key="3">
    <source>
        <dbReference type="ARBA" id="ARBA00023163"/>
    </source>
</evidence>
<accession>A0A484ZTY8</accession>
<gene>
    <name evidence="5" type="ORF">NCTC12282_04932</name>
</gene>
<dbReference type="PANTHER" id="PTHR40661">
    <property type="match status" value="1"/>
</dbReference>
<feature type="domain" description="HTH cro/C1-type" evidence="4">
    <location>
        <begin position="9"/>
        <end position="62"/>
    </location>
</feature>
<dbReference type="SMART" id="SM00530">
    <property type="entry name" value="HTH_XRE"/>
    <property type="match status" value="1"/>
</dbReference>
<dbReference type="RefSeq" id="WP_227659957.1">
    <property type="nucleotide sequence ID" value="NZ_CAADJA010000002.1"/>
</dbReference>
<dbReference type="SUPFAM" id="SSF51306">
    <property type="entry name" value="LexA/Signal peptidase"/>
    <property type="match status" value="1"/>
</dbReference>
<dbReference type="InterPro" id="IPR010982">
    <property type="entry name" value="Lambda_DNA-bd_dom_sf"/>
</dbReference>
<dbReference type="Pfam" id="PF00717">
    <property type="entry name" value="Peptidase_S24"/>
    <property type="match status" value="1"/>
</dbReference>
<dbReference type="InterPro" id="IPR001387">
    <property type="entry name" value="Cro/C1-type_HTH"/>
</dbReference>
<proteinExistence type="predicted"/>
<dbReference type="PROSITE" id="PS50943">
    <property type="entry name" value="HTH_CROC1"/>
    <property type="match status" value="1"/>
</dbReference>
<dbReference type="CDD" id="cd00093">
    <property type="entry name" value="HTH_XRE"/>
    <property type="match status" value="1"/>
</dbReference>
<dbReference type="InterPro" id="IPR036286">
    <property type="entry name" value="LexA/Signal_pep-like_sf"/>
</dbReference>
<keyword evidence="2" id="KW-0238">DNA-binding</keyword>
<dbReference type="InterPro" id="IPR039418">
    <property type="entry name" value="LexA-like"/>
</dbReference>
<dbReference type="Gene3D" id="2.10.109.10">
    <property type="entry name" value="Umud Fragment, subunit A"/>
    <property type="match status" value="1"/>
</dbReference>
<sequence>MSLTLAQRLRIAMAEVGITQSSLAEKIGVSQATIQKIVTGRTLRTAFLLPIAKALNIRPEWLAEGVGEMRETSIKQRDGVPMSELVEIPIITWDSSDPLENDEVEIPFYKSIELAAGNGRCVNEDYNGFKLRFSKATLRRYGAEAKYAAAFPVSGDSMAPVIPNGSTVTIDRNHTKIVDGGIYVIEQDELFRVKLLYRQPGGKLIIRSYNSSEFPDETADIDTVKIIGRVINWSVMAW</sequence>
<reference evidence="5" key="1">
    <citation type="submission" date="2019-03" db="EMBL/GenBank/DDBJ databases">
        <authorList>
            <consortium name="Pathogen Informatics"/>
        </authorList>
    </citation>
    <scope>NUCLEOTIDE SEQUENCE [LARGE SCALE GENOMIC DNA]</scope>
    <source>
        <strain evidence="5">NCTC12282</strain>
    </source>
</reference>
<dbReference type="InterPro" id="IPR015927">
    <property type="entry name" value="Peptidase_S24_S26A/B/C"/>
</dbReference>
<evidence type="ECO:0000256" key="2">
    <source>
        <dbReference type="ARBA" id="ARBA00023125"/>
    </source>
</evidence>
<dbReference type="SUPFAM" id="SSF47413">
    <property type="entry name" value="lambda repressor-like DNA-binding domains"/>
    <property type="match status" value="1"/>
</dbReference>